<name>A0AA35YV07_LACSI</name>
<sequence length="145" mass="16487">MIVDVYHPSFDVSTLSKLGFTSNPFSLPVHSNYPKSFSKHFTSSWRHHIRCQHCPSYIRRHPPIPLVLTSNRFYSALAQQSSNGAMDLVRYRNMGYNGCYKLHVLVIVFDDGGVYGGDRINHEEVIAPVVINVTIDIDHRGNKTL</sequence>
<dbReference type="EMBL" id="OX465080">
    <property type="protein sequence ID" value="CAI9280387.1"/>
    <property type="molecule type" value="Genomic_DNA"/>
</dbReference>
<organism evidence="1 2">
    <name type="scientific">Lactuca saligna</name>
    <name type="common">Willowleaf lettuce</name>
    <dbReference type="NCBI Taxonomy" id="75948"/>
    <lineage>
        <taxon>Eukaryota</taxon>
        <taxon>Viridiplantae</taxon>
        <taxon>Streptophyta</taxon>
        <taxon>Embryophyta</taxon>
        <taxon>Tracheophyta</taxon>
        <taxon>Spermatophyta</taxon>
        <taxon>Magnoliopsida</taxon>
        <taxon>eudicotyledons</taxon>
        <taxon>Gunneridae</taxon>
        <taxon>Pentapetalae</taxon>
        <taxon>asterids</taxon>
        <taxon>campanulids</taxon>
        <taxon>Asterales</taxon>
        <taxon>Asteraceae</taxon>
        <taxon>Cichorioideae</taxon>
        <taxon>Cichorieae</taxon>
        <taxon>Lactucinae</taxon>
        <taxon>Lactuca</taxon>
    </lineage>
</organism>
<gene>
    <name evidence="1" type="ORF">LSALG_LOCUS20135</name>
</gene>
<dbReference type="Proteomes" id="UP001177003">
    <property type="component" value="Chromosome 4"/>
</dbReference>
<reference evidence="1" key="1">
    <citation type="submission" date="2023-04" db="EMBL/GenBank/DDBJ databases">
        <authorList>
            <person name="Vijverberg K."/>
            <person name="Xiong W."/>
            <person name="Schranz E."/>
        </authorList>
    </citation>
    <scope>NUCLEOTIDE SEQUENCE</scope>
</reference>
<keyword evidence="2" id="KW-1185">Reference proteome</keyword>
<dbReference type="AlphaFoldDB" id="A0AA35YV07"/>
<proteinExistence type="predicted"/>
<evidence type="ECO:0000313" key="1">
    <source>
        <dbReference type="EMBL" id="CAI9280387.1"/>
    </source>
</evidence>
<evidence type="ECO:0000313" key="2">
    <source>
        <dbReference type="Proteomes" id="UP001177003"/>
    </source>
</evidence>
<protein>
    <submittedName>
        <fullName evidence="1">Uncharacterized protein</fullName>
    </submittedName>
</protein>
<accession>A0AA35YV07</accession>